<evidence type="ECO:0000256" key="5">
    <source>
        <dbReference type="ARBA" id="ARBA00023136"/>
    </source>
</evidence>
<dbReference type="InterPro" id="IPR010691">
    <property type="entry name" value="WzyE"/>
</dbReference>
<proteinExistence type="predicted"/>
<organism evidence="7 8">
    <name type="scientific">Aliivibrio fischeri SR5</name>
    <dbReference type="NCBI Taxonomy" id="1088719"/>
    <lineage>
        <taxon>Bacteria</taxon>
        <taxon>Pseudomonadati</taxon>
        <taxon>Pseudomonadota</taxon>
        <taxon>Gammaproteobacteria</taxon>
        <taxon>Vibrionales</taxon>
        <taxon>Vibrionaceae</taxon>
        <taxon>Aliivibrio</taxon>
    </lineage>
</organism>
<keyword evidence="3 6" id="KW-0812">Transmembrane</keyword>
<protein>
    <submittedName>
        <fullName evidence="7">Common antigen polymerase</fullName>
    </submittedName>
</protein>
<gene>
    <name evidence="7" type="ORF">VFSR5_0157</name>
</gene>
<feature type="transmembrane region" description="Helical" evidence="6">
    <location>
        <begin position="330"/>
        <end position="352"/>
    </location>
</feature>
<dbReference type="AlphaFoldDB" id="A0AAV3EX48"/>
<evidence type="ECO:0000256" key="6">
    <source>
        <dbReference type="SAM" id="Phobius"/>
    </source>
</evidence>
<feature type="transmembrane region" description="Helical" evidence="6">
    <location>
        <begin position="59"/>
        <end position="79"/>
    </location>
</feature>
<dbReference type="GO" id="GO:0016020">
    <property type="term" value="C:membrane"/>
    <property type="evidence" value="ECO:0007669"/>
    <property type="project" value="InterPro"/>
</dbReference>
<feature type="transmembrane region" description="Helical" evidence="6">
    <location>
        <begin position="188"/>
        <end position="204"/>
    </location>
</feature>
<keyword evidence="4 6" id="KW-1133">Transmembrane helix</keyword>
<dbReference type="RefSeq" id="WP_005417099.1">
    <property type="nucleotide sequence ID" value="NZ_CM001400.1"/>
</dbReference>
<dbReference type="Proteomes" id="UP000004521">
    <property type="component" value="Chromosome I"/>
</dbReference>
<sequence length="418" mass="48189">MLFICVFFALFLSFYYGRIQHAGVHYYVFLLFYSICHFSYFFSKEYLLSETLIKIEVDIFAKSIITFIVIVITYLLLTFTDKKRSHLKNNSIDFSYKKSICIIFFLLYCLGVILYIMKNGISFGADYNSRISKNAGGGLAIILMYSYVPCILVLYSIFNSKSGLIVSFIFCIVFGLLYYIIIGGSRNLLGAGVFVLIYMAVIQKHISIKKVIVISGVGLVSLIGMEIYRYSNDISDVLDFFSSEGIKSLSFIFESFSPMFSVINISDAIKNNFIEPQGIKTFLNEFGILIPRFLWPDKPLNVFNNGYFYTSEVLKIDTNLTMSPTLLGSFIIMFGNNYYWILGVVTGVILYLFDDKLKYSRNNFTKMTILSSIGYLFFWVRDGFEVYCYVIIKFWLAITLARLIYSFFVFLTPKKFNL</sequence>
<keyword evidence="2" id="KW-0997">Cell inner membrane</keyword>
<keyword evidence="5 6" id="KW-0472">Membrane</keyword>
<dbReference type="Pfam" id="PF06899">
    <property type="entry name" value="WzyE"/>
    <property type="match status" value="1"/>
</dbReference>
<name>A0AAV3EX48_ALIFS</name>
<evidence type="ECO:0000256" key="4">
    <source>
        <dbReference type="ARBA" id="ARBA00022989"/>
    </source>
</evidence>
<evidence type="ECO:0000313" key="8">
    <source>
        <dbReference type="Proteomes" id="UP000004521"/>
    </source>
</evidence>
<reference evidence="7 8" key="1">
    <citation type="journal article" date="2012" name="J. Bacteriol.">
        <title>Draft Genome Sequence of Vibrio fischeri SR5, a Strain Isolated from the Light Organ of the Mediterranean Squid Sepiola robusta.</title>
        <authorList>
            <person name="Gyllborg M.C."/>
            <person name="Sahl J.W."/>
            <person name="Cronin D.C.III."/>
            <person name="Rasko D.A."/>
            <person name="Mandel M.J."/>
        </authorList>
    </citation>
    <scope>NUCLEOTIDE SEQUENCE [LARGE SCALE GENOMIC DNA]</scope>
    <source>
        <strain evidence="7 8">SR5</strain>
    </source>
</reference>
<feature type="transmembrane region" description="Helical" evidence="6">
    <location>
        <begin position="164"/>
        <end position="182"/>
    </location>
</feature>
<accession>A0AAV3EX48</accession>
<feature type="transmembrane region" description="Helical" evidence="6">
    <location>
        <begin position="364"/>
        <end position="380"/>
    </location>
</feature>
<feature type="transmembrane region" description="Helical" evidence="6">
    <location>
        <begin position="386"/>
        <end position="411"/>
    </location>
</feature>
<dbReference type="GO" id="GO:0009246">
    <property type="term" value="P:enterobacterial common antigen biosynthetic process"/>
    <property type="evidence" value="ECO:0007669"/>
    <property type="project" value="InterPro"/>
</dbReference>
<feature type="transmembrane region" description="Helical" evidence="6">
    <location>
        <begin position="100"/>
        <end position="117"/>
    </location>
</feature>
<feature type="transmembrane region" description="Helical" evidence="6">
    <location>
        <begin position="137"/>
        <end position="157"/>
    </location>
</feature>
<comment type="caution">
    <text evidence="7">The sequence shown here is derived from an EMBL/GenBank/DDBJ whole genome shotgun (WGS) entry which is preliminary data.</text>
</comment>
<evidence type="ECO:0000256" key="3">
    <source>
        <dbReference type="ARBA" id="ARBA00022692"/>
    </source>
</evidence>
<evidence type="ECO:0000313" key="7">
    <source>
        <dbReference type="EMBL" id="EHN71533.1"/>
    </source>
</evidence>
<keyword evidence="1" id="KW-1003">Cell membrane</keyword>
<evidence type="ECO:0000256" key="1">
    <source>
        <dbReference type="ARBA" id="ARBA00022475"/>
    </source>
</evidence>
<feature type="transmembrane region" description="Helical" evidence="6">
    <location>
        <begin position="211"/>
        <end position="230"/>
    </location>
</feature>
<dbReference type="EMBL" id="AHIH01000001">
    <property type="protein sequence ID" value="EHN71533.1"/>
    <property type="molecule type" value="Genomic_DNA"/>
</dbReference>
<evidence type="ECO:0000256" key="2">
    <source>
        <dbReference type="ARBA" id="ARBA00022519"/>
    </source>
</evidence>